<dbReference type="InterPro" id="IPR036961">
    <property type="entry name" value="Kinesin_motor_dom_sf"/>
</dbReference>
<dbReference type="PANTHER" id="PTHR47970">
    <property type="entry name" value="KINESIN-LIKE PROTEIN KIF11"/>
    <property type="match status" value="1"/>
</dbReference>
<keyword evidence="6 10" id="KW-0067">ATP-binding</keyword>
<feature type="compositionally biased region" description="Acidic residues" evidence="11">
    <location>
        <begin position="492"/>
        <end position="506"/>
    </location>
</feature>
<dbReference type="GO" id="GO:0005876">
    <property type="term" value="C:spindle microtubule"/>
    <property type="evidence" value="ECO:0007669"/>
    <property type="project" value="TreeGrafter"/>
</dbReference>
<evidence type="ECO:0000256" key="3">
    <source>
        <dbReference type="ARBA" id="ARBA00022553"/>
    </source>
</evidence>
<dbReference type="Gene3D" id="3.40.850.10">
    <property type="entry name" value="Kinesin motor domain"/>
    <property type="match status" value="1"/>
</dbReference>
<dbReference type="GO" id="GO:0005524">
    <property type="term" value="F:ATP binding"/>
    <property type="evidence" value="ECO:0007669"/>
    <property type="project" value="UniProtKB-UniRule"/>
</dbReference>
<accession>A0A8C9XLK3</accession>
<proteinExistence type="inferred from homology"/>
<reference evidence="13" key="2">
    <citation type="submission" date="2025-09" db="UniProtKB">
        <authorList>
            <consortium name="Ensembl"/>
        </authorList>
    </citation>
    <scope>IDENTIFICATION</scope>
</reference>
<evidence type="ECO:0000259" key="12">
    <source>
        <dbReference type="PROSITE" id="PS50067"/>
    </source>
</evidence>
<feature type="domain" description="Kinesin motor" evidence="12">
    <location>
        <begin position="33"/>
        <end position="443"/>
    </location>
</feature>
<feature type="region of interest" description="Disordered" evidence="11">
    <location>
        <begin position="657"/>
        <end position="698"/>
    </location>
</feature>
<dbReference type="GO" id="GO:0072686">
    <property type="term" value="C:mitotic spindle"/>
    <property type="evidence" value="ECO:0007669"/>
    <property type="project" value="TreeGrafter"/>
</dbReference>
<keyword evidence="5 10" id="KW-0547">Nucleotide-binding</keyword>
<keyword evidence="14" id="KW-1185">Reference proteome</keyword>
<dbReference type="PROSITE" id="PS00411">
    <property type="entry name" value="KINESIN_MOTOR_1"/>
    <property type="match status" value="1"/>
</dbReference>
<dbReference type="Proteomes" id="UP000694568">
    <property type="component" value="Unplaced"/>
</dbReference>
<dbReference type="GO" id="GO:0005634">
    <property type="term" value="C:nucleus"/>
    <property type="evidence" value="ECO:0007669"/>
    <property type="project" value="TreeGrafter"/>
</dbReference>
<evidence type="ECO:0000256" key="7">
    <source>
        <dbReference type="ARBA" id="ARBA00023054"/>
    </source>
</evidence>
<evidence type="ECO:0000256" key="10">
    <source>
        <dbReference type="PROSITE-ProRule" id="PRU00283"/>
    </source>
</evidence>
<feature type="region of interest" description="Disordered" evidence="11">
    <location>
        <begin position="492"/>
        <end position="517"/>
    </location>
</feature>
<keyword evidence="2" id="KW-0963">Cytoplasm</keyword>
<gene>
    <name evidence="13" type="primary">LOC116061698</name>
</gene>
<dbReference type="GeneTree" id="ENSGT00940000155989"/>
<feature type="region of interest" description="Disordered" evidence="11">
    <location>
        <begin position="1003"/>
        <end position="1042"/>
    </location>
</feature>
<keyword evidence="3" id="KW-0597">Phosphoprotein</keyword>
<keyword evidence="9" id="KW-0206">Cytoskeleton</keyword>
<evidence type="ECO:0000313" key="13">
    <source>
        <dbReference type="Ensembl" id="ENSSLUP00000010801.1"/>
    </source>
</evidence>
<evidence type="ECO:0000256" key="5">
    <source>
        <dbReference type="ARBA" id="ARBA00022741"/>
    </source>
</evidence>
<dbReference type="InterPro" id="IPR027417">
    <property type="entry name" value="P-loop_NTPase"/>
</dbReference>
<dbReference type="PROSITE" id="PS50067">
    <property type="entry name" value="KINESIN_MOTOR_2"/>
    <property type="match status" value="1"/>
</dbReference>
<evidence type="ECO:0000256" key="11">
    <source>
        <dbReference type="SAM" id="MobiDB-lite"/>
    </source>
</evidence>
<dbReference type="InterPro" id="IPR001752">
    <property type="entry name" value="Kinesin_motor_dom"/>
</dbReference>
<dbReference type="Ensembl" id="ENSSLUT00000011185.1">
    <property type="protein sequence ID" value="ENSSLUP00000010801.1"/>
    <property type="gene ID" value="ENSSLUG00000005087.1"/>
</dbReference>
<dbReference type="GO" id="GO:0007018">
    <property type="term" value="P:microtubule-based movement"/>
    <property type="evidence" value="ECO:0007669"/>
    <property type="project" value="InterPro"/>
</dbReference>
<feature type="binding site" evidence="10">
    <location>
        <begin position="130"/>
        <end position="137"/>
    </location>
    <ligand>
        <name>ATP</name>
        <dbReference type="ChEBI" id="CHEBI:30616"/>
    </ligand>
</feature>
<dbReference type="GO" id="GO:0008017">
    <property type="term" value="F:microtubule binding"/>
    <property type="evidence" value="ECO:0007669"/>
    <property type="project" value="InterPro"/>
</dbReference>
<dbReference type="PRINTS" id="PR00380">
    <property type="entry name" value="KINESINHEAVY"/>
</dbReference>
<evidence type="ECO:0000256" key="8">
    <source>
        <dbReference type="ARBA" id="ARBA00023175"/>
    </source>
</evidence>
<name>A0A8C9XLK3_SANLU</name>
<evidence type="ECO:0000256" key="9">
    <source>
        <dbReference type="ARBA" id="ARBA00023212"/>
    </source>
</evidence>
<keyword evidence="8 10" id="KW-0505">Motor protein</keyword>
<feature type="compositionally biased region" description="Polar residues" evidence="11">
    <location>
        <begin position="866"/>
        <end position="890"/>
    </location>
</feature>
<dbReference type="AlphaFoldDB" id="A0A8C9XLK3"/>
<evidence type="ECO:0000256" key="4">
    <source>
        <dbReference type="ARBA" id="ARBA00022701"/>
    </source>
</evidence>
<organism evidence="13 14">
    <name type="scientific">Sander lucioperca</name>
    <name type="common">Pike-perch</name>
    <name type="synonym">Perca lucioperca</name>
    <dbReference type="NCBI Taxonomy" id="283035"/>
    <lineage>
        <taxon>Eukaryota</taxon>
        <taxon>Metazoa</taxon>
        <taxon>Chordata</taxon>
        <taxon>Craniata</taxon>
        <taxon>Vertebrata</taxon>
        <taxon>Euteleostomi</taxon>
        <taxon>Actinopterygii</taxon>
        <taxon>Neopterygii</taxon>
        <taxon>Teleostei</taxon>
        <taxon>Neoteleostei</taxon>
        <taxon>Acanthomorphata</taxon>
        <taxon>Eupercaria</taxon>
        <taxon>Perciformes</taxon>
        <taxon>Percoidei</taxon>
        <taxon>Percidae</taxon>
        <taxon>Luciopercinae</taxon>
        <taxon>Sander</taxon>
    </lineage>
</organism>
<comment type="subcellular location">
    <subcellularLocation>
        <location evidence="1">Cytoplasm</location>
        <location evidence="1">Cytoskeleton</location>
        <location evidence="1">Spindle</location>
    </subcellularLocation>
</comment>
<dbReference type="SUPFAM" id="SSF52540">
    <property type="entry name" value="P-loop containing nucleoside triphosphate hydrolases"/>
    <property type="match status" value="1"/>
</dbReference>
<dbReference type="PANTHER" id="PTHR47970:SF29">
    <property type="entry name" value="KINESIN FAMILY MEMBER 20B"/>
    <property type="match status" value="1"/>
</dbReference>
<dbReference type="GO" id="GO:0008574">
    <property type="term" value="F:plus-end-directed microtubule motor activity"/>
    <property type="evidence" value="ECO:0007669"/>
    <property type="project" value="TreeGrafter"/>
</dbReference>
<comment type="similarity">
    <text evidence="10">Belongs to the TRAFAC class myosin-kinesin ATPase superfamily. Kinesin family.</text>
</comment>
<reference evidence="13" key="1">
    <citation type="submission" date="2025-08" db="UniProtKB">
        <authorList>
            <consortium name="Ensembl"/>
        </authorList>
    </citation>
    <scope>IDENTIFICATION</scope>
</reference>
<evidence type="ECO:0000313" key="14">
    <source>
        <dbReference type="Proteomes" id="UP000694568"/>
    </source>
</evidence>
<dbReference type="GO" id="GO:0090307">
    <property type="term" value="P:mitotic spindle assembly"/>
    <property type="evidence" value="ECO:0007669"/>
    <property type="project" value="TreeGrafter"/>
</dbReference>
<evidence type="ECO:0000256" key="1">
    <source>
        <dbReference type="ARBA" id="ARBA00004186"/>
    </source>
</evidence>
<evidence type="ECO:0000256" key="6">
    <source>
        <dbReference type="ARBA" id="ARBA00022840"/>
    </source>
</evidence>
<dbReference type="Pfam" id="PF00225">
    <property type="entry name" value="Kinesin"/>
    <property type="match status" value="1"/>
</dbReference>
<dbReference type="SMART" id="SM00129">
    <property type="entry name" value="KISc"/>
    <property type="match status" value="1"/>
</dbReference>
<feature type="compositionally biased region" description="Basic and acidic residues" evidence="11">
    <location>
        <begin position="657"/>
        <end position="693"/>
    </location>
</feature>
<keyword evidence="7" id="KW-0175">Coiled coil</keyword>
<sequence length="1067" mass="120597">KHSTCLTQCSQLVLTLEKLYKNIFHSSIEEKEHLQVYLRIRPFSSAESDNGESQDCVTIESPDTVLLKPPRLSLSARLSTDKSLPQTGQRFQFSQVYGPVTTQRELFQGTVKDLVKDVLEGGNSLVFTYGVTNAGKTFTFLGPDADAGILPRSLDVIFSSIDEQVFTGMSIKPHRCQEFTRLTVEQQAEEVAFKRNFFRQLKEVSHPSKAAADHRNITGSMLADVAVGAHTRFSVWVSFCEIYNENIHDLLEVVPSGAPRRAALRLSQDVKGNAFVKDLRWVQVNSAEEAYKVMKLGKKNQSFSSTRLNQLSSRSHSVFSIRILRIEDIGTPRVHAVSELCLCDLAGSERCAKTQNIGERLKEAGNINTSLLILGKCINALRHNQQAKLLHHVPFRESKLTHYLQGFFCGRGKACMIVNINQCASMYDETLNVLRFSAVAQKVVVLSIRPPPILPQRSASEVSFIINNADRKALRGSRRSSLIGWDNSLEDVQEDEDDEYEEENSLMEDTMGQTGNEEDGERQVALLKQLQVQLKKERAESLLMEARVREEISREFSELFSEMQNDYKKNLAVEEEESESRRRQMLELERELGQAKEQLALKQQISDQQLERLTEKWNQQEAALKRQVEELGKKLQDKEVMLQQPLDDLRSELECQERASKEEAKQLRAKLEEQSQASEKQEQELNEKLREQEVMSQQQLEELKHKLSEQKDALDDLKQKLSEREQTAQLLKAKLEDAKFNGSDISSSSAAEEDLKRLNSDLQTEIASLKSKVSSMAETLSKTEAQRAPSEMEMMLKEEDKQVELAEAAKVSTERVAELQRKLLEKEAQVTSLQKNLQKAREQREEEESQAVQEARRNDLHVNHVCSPQSSAGYPSVLESSEISTENGRTSRFPRPELEISFSPLQPNRMALRRQGEENAVTVKITRSARKRKSGEMEKVRSSQTKAGRPHAHQTKETPWKQDQTVRQTVQKSELGKGTLQKIGDFLQSSPTLFGSKAKKMMSLVSGRSDADSPASSASSSSLSLRAKKNKKKLYRPEISSPMDMPSHPVSVIIQPTVVIVHQGFGV</sequence>
<dbReference type="GO" id="GO:0051231">
    <property type="term" value="P:spindle elongation"/>
    <property type="evidence" value="ECO:0007669"/>
    <property type="project" value="TreeGrafter"/>
</dbReference>
<protein>
    <submittedName>
        <fullName evidence="13">Kinesin family member 20Ba</fullName>
    </submittedName>
</protein>
<dbReference type="InterPro" id="IPR047149">
    <property type="entry name" value="KIF11-like"/>
</dbReference>
<evidence type="ECO:0000256" key="2">
    <source>
        <dbReference type="ARBA" id="ARBA00022490"/>
    </source>
</evidence>
<feature type="compositionally biased region" description="Low complexity" evidence="11">
    <location>
        <begin position="1006"/>
        <end position="1025"/>
    </location>
</feature>
<dbReference type="InterPro" id="IPR019821">
    <property type="entry name" value="Kinesin_motor_CS"/>
</dbReference>
<keyword evidence="4" id="KW-0493">Microtubule</keyword>
<feature type="region of interest" description="Disordered" evidence="11">
    <location>
        <begin position="835"/>
        <end position="966"/>
    </location>
</feature>